<feature type="domain" description="Phorbol-ester/DAG-type" evidence="17">
    <location>
        <begin position="473"/>
        <end position="522"/>
    </location>
</feature>
<evidence type="ECO:0000256" key="8">
    <source>
        <dbReference type="ARBA" id="ARBA00022771"/>
    </source>
</evidence>
<dbReference type="Gene3D" id="3.30.200.20">
    <property type="entry name" value="Phosphorylase Kinase, domain 1"/>
    <property type="match status" value="1"/>
</dbReference>
<dbReference type="InterPro" id="IPR000961">
    <property type="entry name" value="AGC-kinase_C"/>
</dbReference>
<dbReference type="AlphaFoldDB" id="A0A1Y2GLB1"/>
<dbReference type="InParanoid" id="A0A1Y2GLB1"/>
<dbReference type="RefSeq" id="XP_021880879.1">
    <property type="nucleotide sequence ID" value="XM_022024397.1"/>
</dbReference>
<keyword evidence="11 12" id="KW-0067">ATP-binding</keyword>
<dbReference type="GO" id="GO:0004697">
    <property type="term" value="F:diacylglycerol-dependent serine/threonine kinase activity"/>
    <property type="evidence" value="ECO:0007669"/>
    <property type="project" value="UniProtKB-EC"/>
</dbReference>
<feature type="compositionally biased region" description="Low complexity" evidence="14">
    <location>
        <begin position="578"/>
        <end position="602"/>
    </location>
</feature>
<dbReference type="CDD" id="cd20823">
    <property type="entry name" value="C1_ScPKC1-like_rpt2"/>
    <property type="match status" value="1"/>
</dbReference>
<dbReference type="CDD" id="cd05570">
    <property type="entry name" value="STKc_PKC"/>
    <property type="match status" value="1"/>
</dbReference>
<feature type="domain" description="AGC-kinase C-terminal" evidence="18">
    <location>
        <begin position="1001"/>
        <end position="1069"/>
    </location>
</feature>
<organism evidence="19 20">
    <name type="scientific">Lobosporangium transversale</name>
    <dbReference type="NCBI Taxonomy" id="64571"/>
    <lineage>
        <taxon>Eukaryota</taxon>
        <taxon>Fungi</taxon>
        <taxon>Fungi incertae sedis</taxon>
        <taxon>Mucoromycota</taxon>
        <taxon>Mortierellomycotina</taxon>
        <taxon>Mortierellomycetes</taxon>
        <taxon>Mortierellales</taxon>
        <taxon>Mortierellaceae</taxon>
        <taxon>Lobosporangium</taxon>
    </lineage>
</organism>
<dbReference type="CDD" id="cd20822">
    <property type="entry name" value="C1_ScPKC1-like_rpt1"/>
    <property type="match status" value="1"/>
</dbReference>
<evidence type="ECO:0000259" key="17">
    <source>
        <dbReference type="PROSITE" id="PS50081"/>
    </source>
</evidence>
<evidence type="ECO:0000256" key="6">
    <source>
        <dbReference type="ARBA" id="ARBA00022723"/>
    </source>
</evidence>
<dbReference type="Proteomes" id="UP000193648">
    <property type="component" value="Unassembled WGS sequence"/>
</dbReference>
<dbReference type="InterPro" id="IPR017441">
    <property type="entry name" value="Protein_kinase_ATP_BS"/>
</dbReference>
<keyword evidence="7 12" id="KW-0547">Nucleotide-binding</keyword>
<evidence type="ECO:0000256" key="10">
    <source>
        <dbReference type="ARBA" id="ARBA00022833"/>
    </source>
</evidence>
<sequence>MTDEQKLEDLRRRLERENEILNATRNIRKIQESEAARASSDITIEETQQRIDYFQNEMNKLLSKMLDNPIIRPANVSTTSTDSMQSYHSSDSHQQMSHNNRQASSPNINPVAADSMSPNRSLSTVDLLRSSRTITTNKVVYKMHELAYKLEVEKKLKQASEKLEQLGMNAKDGNEESGEKVVLLKRALQKYQGLYIPQQDNDDATPAPGTAPRRPMTGILYVRLAGIKHQSNAPTRDSRPAESMAVIKIDGVLKGKTRMARNGPLGIRWNEDFEIPIRKASEIEITVYDRPDQFSVPIGMFWLKIWDLAEELRRKKVDADNDAARSAQDVRDLAVRSPGARRGSTLSGDSAPNKTDGIDAWWDLEPTGQIGINFNFVKDVAVRKRPSKLGRQGAVRKRKVDIQEVQGHKFVSQKFYQLMCCALCNELFTGRGSQCEDCSFTCHSKCAEKVFIKCISSNIAEDPDEAKLNHRIPHRFETFTNLSPNWCYHCGHMLTFGRKHKMCTECPVFAHDGCADLIPNHCGMPAETANKLMEEIRRRNQSARHQKVSPDTRPSPQPSASSDLKQHHGVPEDRLRQQMEQIHLQPQQQQQLQEEGSQPQRQQELEQEQQRQAEELKRLEEQKQRQQQQKAHLLQQQQTYQQQLHQQQQQDLDYTNKTEQEQVGAAQTSNNDLFRKEQQRLELLRLEQERTQQYQQHQQKQQQQQQRPIPVMPKAHTPTLKIVNKQSQQQPTRKYGLSDFHFLAVLGRGNFGKVMLAEDKKGGELFAIKALKKDSIVQHDEVESAKSEKRIFQVANKERHPFLTTLHSCFQTETRLYFVMEYVRGGDLMMHIQRDRRFGERRAKFYGCEVLLALQYFHQNDIIYRDLKLDNILLTLDGHIKIGDYGLCKENMPYGAKTRTICGTPEFMAPEIIEEQPYDRSIDWWTFGVLMYEMLLGRAPFSGEEEDDIYDSIMDDEPLFPQGFGRNEQALLQSLLMKVPHLRLGAGPGDAEEIKAHAYFRDVNFDDVYHKRIPVPFLPKITSAKDISNFDPEFTRESPSETPTDYRLNHVEQGYFQGFSYVSSWLPQS</sequence>
<evidence type="ECO:0000259" key="18">
    <source>
        <dbReference type="PROSITE" id="PS51285"/>
    </source>
</evidence>
<dbReference type="PANTHER" id="PTHR24351">
    <property type="entry name" value="RIBOSOMAL PROTEIN S6 KINASE"/>
    <property type="match status" value="1"/>
</dbReference>
<dbReference type="EC" id="2.7.11.13" evidence="2"/>
<feature type="coiled-coil region" evidence="13">
    <location>
        <begin position="149"/>
        <end position="176"/>
    </location>
</feature>
<dbReference type="PROSITE" id="PS00107">
    <property type="entry name" value="PROTEIN_KINASE_ATP"/>
    <property type="match status" value="1"/>
</dbReference>
<feature type="compositionally biased region" description="Low complexity" evidence="14">
    <location>
        <begin position="691"/>
        <end position="707"/>
    </location>
</feature>
<dbReference type="SUPFAM" id="SSF56112">
    <property type="entry name" value="Protein kinase-like (PK-like)"/>
    <property type="match status" value="1"/>
</dbReference>
<dbReference type="InterPro" id="IPR008271">
    <property type="entry name" value="Ser/Thr_kinase_AS"/>
</dbReference>
<dbReference type="Pfam" id="PF00130">
    <property type="entry name" value="C1_1"/>
    <property type="match status" value="2"/>
</dbReference>
<dbReference type="Gene3D" id="2.60.40.150">
    <property type="entry name" value="C2 domain"/>
    <property type="match status" value="1"/>
</dbReference>
<evidence type="ECO:0000256" key="14">
    <source>
        <dbReference type="SAM" id="MobiDB-lite"/>
    </source>
</evidence>
<feature type="region of interest" description="Disordered" evidence="14">
    <location>
        <begin position="73"/>
        <end position="107"/>
    </location>
</feature>
<dbReference type="PROSITE" id="PS50081">
    <property type="entry name" value="ZF_DAG_PE_2"/>
    <property type="match status" value="2"/>
</dbReference>
<keyword evidence="3" id="KW-0723">Serine/threonine-protein kinase</keyword>
<evidence type="ECO:0000256" key="5">
    <source>
        <dbReference type="ARBA" id="ARBA00022679"/>
    </source>
</evidence>
<dbReference type="OrthoDB" id="63267at2759"/>
<evidence type="ECO:0000259" key="15">
    <source>
        <dbReference type="PROSITE" id="PS50004"/>
    </source>
</evidence>
<reference evidence="19 20" key="1">
    <citation type="submission" date="2016-07" db="EMBL/GenBank/DDBJ databases">
        <title>Pervasive Adenine N6-methylation of Active Genes in Fungi.</title>
        <authorList>
            <consortium name="DOE Joint Genome Institute"/>
            <person name="Mondo S.J."/>
            <person name="Dannebaum R.O."/>
            <person name="Kuo R.C."/>
            <person name="Labutti K."/>
            <person name="Haridas S."/>
            <person name="Kuo A."/>
            <person name="Salamov A."/>
            <person name="Ahrendt S.R."/>
            <person name="Lipzen A."/>
            <person name="Sullivan W."/>
            <person name="Andreopoulos W.B."/>
            <person name="Clum A."/>
            <person name="Lindquist E."/>
            <person name="Daum C."/>
            <person name="Ramamoorthy G.K."/>
            <person name="Gryganskyi A."/>
            <person name="Culley D."/>
            <person name="Magnuson J.K."/>
            <person name="James T.Y."/>
            <person name="O'Malley M.A."/>
            <person name="Stajich J.E."/>
            <person name="Spatafora J.W."/>
            <person name="Visel A."/>
            <person name="Grigoriev I.V."/>
        </authorList>
    </citation>
    <scope>NUCLEOTIDE SEQUENCE [LARGE SCALE GENOMIC DNA]</scope>
    <source>
        <strain evidence="19 20">NRRL 3116</strain>
    </source>
</reference>
<dbReference type="SMART" id="SM00742">
    <property type="entry name" value="Hr1"/>
    <property type="match status" value="2"/>
</dbReference>
<dbReference type="InterPro" id="IPR011072">
    <property type="entry name" value="HR1_rho-bd"/>
</dbReference>
<feature type="region of interest" description="Disordered" evidence="14">
    <location>
        <begin position="690"/>
        <end position="709"/>
    </location>
</feature>
<dbReference type="PROSITE" id="PS00479">
    <property type="entry name" value="ZF_DAG_PE_1"/>
    <property type="match status" value="1"/>
</dbReference>
<dbReference type="GO" id="GO:0008270">
    <property type="term" value="F:zinc ion binding"/>
    <property type="evidence" value="ECO:0007669"/>
    <property type="project" value="UniProtKB-KW"/>
</dbReference>
<evidence type="ECO:0000256" key="7">
    <source>
        <dbReference type="ARBA" id="ARBA00022741"/>
    </source>
</evidence>
<dbReference type="SUPFAM" id="SSF49562">
    <property type="entry name" value="C2 domain (Calcium/lipid-binding domain, CaLB)"/>
    <property type="match status" value="1"/>
</dbReference>
<feature type="region of interest" description="Disordered" evidence="14">
    <location>
        <begin position="328"/>
        <end position="352"/>
    </location>
</feature>
<feature type="compositionally biased region" description="Basic and acidic residues" evidence="14">
    <location>
        <begin position="564"/>
        <end position="577"/>
    </location>
</feature>
<accession>A0A1Y2GLB1</accession>
<evidence type="ECO:0000256" key="1">
    <source>
        <dbReference type="ARBA" id="ARBA00005490"/>
    </source>
</evidence>
<feature type="compositionally biased region" description="Polar residues" evidence="14">
    <location>
        <begin position="552"/>
        <end position="563"/>
    </location>
</feature>
<keyword evidence="5" id="KW-0808">Transferase</keyword>
<evidence type="ECO:0000256" key="11">
    <source>
        <dbReference type="ARBA" id="ARBA00022840"/>
    </source>
</evidence>
<evidence type="ECO:0000256" key="3">
    <source>
        <dbReference type="ARBA" id="ARBA00022527"/>
    </source>
</evidence>
<feature type="compositionally biased region" description="Polar residues" evidence="14">
    <location>
        <begin position="75"/>
        <end position="107"/>
    </location>
</feature>
<name>A0A1Y2GLB1_9FUNG</name>
<dbReference type="SMART" id="SM00109">
    <property type="entry name" value="C1"/>
    <property type="match status" value="2"/>
</dbReference>
<dbReference type="GO" id="GO:0007165">
    <property type="term" value="P:signal transduction"/>
    <property type="evidence" value="ECO:0007669"/>
    <property type="project" value="InterPro"/>
</dbReference>
<feature type="domain" description="C2" evidence="15">
    <location>
        <begin position="202"/>
        <end position="321"/>
    </location>
</feature>
<keyword evidence="20" id="KW-1185">Reference proteome</keyword>
<dbReference type="STRING" id="64571.A0A1Y2GLB1"/>
<dbReference type="PROSITE" id="PS50011">
    <property type="entry name" value="PROTEIN_KINASE_DOM"/>
    <property type="match status" value="1"/>
</dbReference>
<dbReference type="GeneID" id="33566241"/>
<evidence type="ECO:0000256" key="4">
    <source>
        <dbReference type="ARBA" id="ARBA00022553"/>
    </source>
</evidence>
<proteinExistence type="inferred from homology"/>
<keyword evidence="8" id="KW-0863">Zinc-finger</keyword>
<keyword evidence="6" id="KW-0479">Metal-binding</keyword>
<dbReference type="InterPro" id="IPR002219">
    <property type="entry name" value="PKC_DAG/PE"/>
</dbReference>
<evidence type="ECO:0000259" key="16">
    <source>
        <dbReference type="PROSITE" id="PS50011"/>
    </source>
</evidence>
<dbReference type="InterPro" id="IPR046349">
    <property type="entry name" value="C1-like_sf"/>
</dbReference>
<evidence type="ECO:0000313" key="20">
    <source>
        <dbReference type="Proteomes" id="UP000193648"/>
    </source>
</evidence>
<dbReference type="InterPro" id="IPR035892">
    <property type="entry name" value="C2_domain_sf"/>
</dbReference>
<dbReference type="Pfam" id="PF00069">
    <property type="entry name" value="Pkinase"/>
    <property type="match status" value="1"/>
</dbReference>
<comment type="similarity">
    <text evidence="1">Belongs to the protein kinase superfamily. AGC Ser/Thr protein kinase family. PKC subfamily.</text>
</comment>
<evidence type="ECO:0000256" key="2">
    <source>
        <dbReference type="ARBA" id="ARBA00012429"/>
    </source>
</evidence>
<evidence type="ECO:0000256" key="12">
    <source>
        <dbReference type="PROSITE-ProRule" id="PRU10141"/>
    </source>
</evidence>
<feature type="domain" description="Protein kinase" evidence="16">
    <location>
        <begin position="740"/>
        <end position="1000"/>
    </location>
</feature>
<dbReference type="SMART" id="SM00220">
    <property type="entry name" value="S_TKc"/>
    <property type="match status" value="1"/>
</dbReference>
<feature type="region of interest" description="Disordered" evidence="14">
    <location>
        <begin position="537"/>
        <end position="613"/>
    </location>
</feature>
<dbReference type="InterPro" id="IPR000008">
    <property type="entry name" value="C2_dom"/>
</dbReference>
<dbReference type="Gene3D" id="1.10.510.10">
    <property type="entry name" value="Transferase(Phosphotransferase) domain 1"/>
    <property type="match status" value="1"/>
</dbReference>
<feature type="domain" description="Phorbol-ester/DAG-type" evidence="17">
    <location>
        <begin position="407"/>
        <end position="454"/>
    </location>
</feature>
<dbReference type="EMBL" id="MCFF01000021">
    <property type="protein sequence ID" value="ORZ14401.1"/>
    <property type="molecule type" value="Genomic_DNA"/>
</dbReference>
<keyword evidence="9 19" id="KW-0418">Kinase</keyword>
<dbReference type="FunFam" id="1.10.510.10:FF:000210">
    <property type="entry name" value="Non-specific serine/threonine protein kinase"/>
    <property type="match status" value="1"/>
</dbReference>
<evidence type="ECO:0000256" key="9">
    <source>
        <dbReference type="ARBA" id="ARBA00022777"/>
    </source>
</evidence>
<comment type="caution">
    <text evidence="19">The sequence shown here is derived from an EMBL/GenBank/DDBJ whole genome shotgun (WGS) entry which is preliminary data.</text>
</comment>
<evidence type="ECO:0000313" key="19">
    <source>
        <dbReference type="EMBL" id="ORZ14401.1"/>
    </source>
</evidence>
<dbReference type="Gene3D" id="3.30.60.20">
    <property type="match status" value="2"/>
</dbReference>
<feature type="coiled-coil region" evidence="13">
    <location>
        <begin position="4"/>
        <end position="64"/>
    </location>
</feature>
<feature type="binding site" evidence="12">
    <location>
        <position position="769"/>
    </location>
    <ligand>
        <name>ATP</name>
        <dbReference type="ChEBI" id="CHEBI:30616"/>
    </ligand>
</feature>
<dbReference type="Pfam" id="PF00168">
    <property type="entry name" value="C2"/>
    <property type="match status" value="1"/>
</dbReference>
<dbReference type="Pfam" id="PF00433">
    <property type="entry name" value="Pkinase_C"/>
    <property type="match status" value="1"/>
</dbReference>
<keyword evidence="10" id="KW-0862">Zinc</keyword>
<dbReference type="PROSITE" id="PS50004">
    <property type="entry name" value="C2"/>
    <property type="match status" value="1"/>
</dbReference>
<dbReference type="FunFam" id="3.30.200.20:FF:000103">
    <property type="entry name" value="Protein kinase C"/>
    <property type="match status" value="1"/>
</dbReference>
<dbReference type="InterPro" id="IPR000719">
    <property type="entry name" value="Prot_kinase_dom"/>
</dbReference>
<dbReference type="SMART" id="SM00239">
    <property type="entry name" value="C2"/>
    <property type="match status" value="1"/>
</dbReference>
<dbReference type="PROSITE" id="PS51285">
    <property type="entry name" value="AGC_KINASE_CTER"/>
    <property type="match status" value="1"/>
</dbReference>
<dbReference type="SMART" id="SM00133">
    <property type="entry name" value="S_TK_X"/>
    <property type="match status" value="1"/>
</dbReference>
<dbReference type="PROSITE" id="PS00108">
    <property type="entry name" value="PROTEIN_KINASE_ST"/>
    <property type="match status" value="1"/>
</dbReference>
<keyword evidence="13" id="KW-0175">Coiled coil</keyword>
<evidence type="ECO:0000256" key="13">
    <source>
        <dbReference type="SAM" id="Coils"/>
    </source>
</evidence>
<dbReference type="GO" id="GO:0005524">
    <property type="term" value="F:ATP binding"/>
    <property type="evidence" value="ECO:0007669"/>
    <property type="project" value="UniProtKB-UniRule"/>
</dbReference>
<gene>
    <name evidence="19" type="ORF">BCR41DRAFT_354811</name>
</gene>
<keyword evidence="4" id="KW-0597">Phosphoprotein</keyword>
<dbReference type="InterPro" id="IPR017892">
    <property type="entry name" value="Pkinase_C"/>
</dbReference>
<dbReference type="SUPFAM" id="SSF57889">
    <property type="entry name" value="Cysteine-rich domain"/>
    <property type="match status" value="2"/>
</dbReference>
<protein>
    <recommendedName>
        <fullName evidence="2">protein kinase C</fullName>
        <ecNumber evidence="2">2.7.11.13</ecNumber>
    </recommendedName>
</protein>
<dbReference type="InterPro" id="IPR011009">
    <property type="entry name" value="Kinase-like_dom_sf"/>
</dbReference>